<name>A0A914KJC4_MELIC</name>
<feature type="compositionally biased region" description="Basic and acidic residues" evidence="2">
    <location>
        <begin position="1629"/>
        <end position="1649"/>
    </location>
</feature>
<feature type="compositionally biased region" description="Basic and acidic residues" evidence="2">
    <location>
        <begin position="366"/>
        <end position="375"/>
    </location>
</feature>
<evidence type="ECO:0000313" key="4">
    <source>
        <dbReference type="WBParaSite" id="Minc3s00023g01484"/>
    </source>
</evidence>
<feature type="region of interest" description="Disordered" evidence="2">
    <location>
        <begin position="114"/>
        <end position="164"/>
    </location>
</feature>
<dbReference type="InterPro" id="IPR049885">
    <property type="entry name" value="MTCL1-3"/>
</dbReference>
<feature type="compositionally biased region" description="Low complexity" evidence="2">
    <location>
        <begin position="126"/>
        <end position="164"/>
    </location>
</feature>
<protein>
    <submittedName>
        <fullName evidence="4">Uncharacterized protein</fullName>
    </submittedName>
</protein>
<feature type="compositionally biased region" description="Polar residues" evidence="2">
    <location>
        <begin position="1026"/>
        <end position="1049"/>
    </location>
</feature>
<feature type="compositionally biased region" description="Polar residues" evidence="2">
    <location>
        <begin position="347"/>
        <end position="363"/>
    </location>
</feature>
<evidence type="ECO:0000313" key="3">
    <source>
        <dbReference type="Proteomes" id="UP000887563"/>
    </source>
</evidence>
<evidence type="ECO:0000256" key="1">
    <source>
        <dbReference type="SAM" id="Coils"/>
    </source>
</evidence>
<sequence>MVIPMARTIKENYNEIKEQTKEQQQKQQNLPPTSLPTFPTCFASTTTKTNLKLFKNFKLNVLLKKRNLKLKRMTEINLKDSQQQQECLAFEPQNYLKDRCKKCFRLKDKHESNLPIRKPTLERKASSSSTSKSASDAANVKTTKLAKTKSSASKNNSATASKNSATASINNFVSASKINSASTSQNNSASVSNNSASKNNFAAASTNSVSNSLSTKKHSPPTTNKSSPKKVLATNIANNKNNIPVPTNVATTLRRIPIQRSSSGLEEEETTEKQTKLIKNKKHSERNSDIKNQNSDSNYSVEKVKQKPIVTKQKEENNKQQKELKEASNEVEINEVLHTKSDENNELENSIKTIIMTPTTSKTRSNKTELKEPETSKTLATPKTSTSSSSSSSSSSTTTTVLLPKQRRQISQISGSKSFKEANNNLLQNENINEAEVKSEANNNEAILNKIGNNFTIVVEENGINKERNREDDVDEILSLCSYKTANSRLANSSSPSNFPVSANNVNGNGSNCHSQSEMFSAQSIDSLNSISFADSYKTSLRSPPPFFDNDDDFLTPTSTMDGHFFNQNIHNNFINQVQDENEEFGDSRARTPTAKSHTLDYDTLQSENQRLAEKCRRYKNERQRWTEWLARRATTISGTTTPTNGKEPKLQIENNNLNALQQRRQRQQQLAVDALAELESIVNEYREENVALKSELQQQLREQNLNARSFNHEQQLSEQLVSAELINAQLRQERDELQQEIDEIQDQCRMEEIEEFRELQRELDLNAKNCRILQFKLRKSERQREQLQAERCVLVSRCEELLDKNNKLIKNEEKSEEEKSEEISEEQKFAQMEQELHVAKQISIKLQNELEAAEERRCRLEDELFYNREKVRELLAQNKWREAKNNREQQQNIRPRGEALIISSAALMVDGSSHVSARPEHFEEEEEPKEVTEIQREVRDSMEREADLREQLRFTEADLQRTRNRMRELETENDDLLQKYTRLADQQAQNLSMLPGGLLTPKRPSLFRSISEGNDSKMLTKGIISGNNRLNQGEQSSPKKSQRSASHCSDTKEASEIIKGVGKEDNTIVDTEQLCYMLAAMDAQANRICKQLEKIEGSGNKEERRRSLKGGEIASVLEELAKLLSEMKAIKEQLAHSQNISLTKSMILGNVLGDNNTNDCGKSKQECEDGSSKLVGNYVCTVCEEKERKIREFEQSCDFYKRKNGELTEQVLQMRDQWAKELQKAEEEANTQKVLAEKEITSLRNALDKQITETQSARDLLENTRAENVTLRKAMAEREAKLSQAKEKAGGLEKGLDQSRIWESRCKEAKAERIRLQAELTQLRMRTDEALQELEKMRATHQQKEIVWIREKLKLEDLLKQTKQQQQQLSSPKTSIEKIIPVVVQMSKPSVNMCCSPSKQLEKQTDIVENNNVKQECVKVDYKQIADNALRAAESLQRQYREYQSHYTAEVERLNARLNNLEREQHQKRLEKNEEKKLNQAFPTFGLQVNRIPMAESPSMSSLTENTTWDSRLLDCSMARSVSPFKFPRGACTTPTSVKACRMDNILFRSQGAEKIISGELGSDEDSTSAMAAANAAASTNKAHREYRRTSSSGTNILYRIRREELSKGKCPSVRQMAKAFDSFEQTRLNEKEAAAEESRRRKEEKSNKTKNSGLFGLLNKASSMDQSLSSAGRKLPPSKAKAKRRPSDHQAAALQNELLLTKNNSGEIAPRGGRNPFKGMGSRLVERVRRSLSRTGKKRSHSRDEGTPLSMSLVATGNETTTLMSSSTTAASING</sequence>
<dbReference type="PANTHER" id="PTHR15742">
    <property type="entry name" value="GIRDIN"/>
    <property type="match status" value="1"/>
</dbReference>
<feature type="compositionally biased region" description="Low complexity" evidence="2">
    <location>
        <begin position="384"/>
        <end position="400"/>
    </location>
</feature>
<dbReference type="PANTHER" id="PTHR15742:SF5">
    <property type="entry name" value="GIRDIN"/>
    <property type="match status" value="1"/>
</dbReference>
<keyword evidence="3" id="KW-1185">Reference proteome</keyword>
<dbReference type="Proteomes" id="UP000887563">
    <property type="component" value="Unplaced"/>
</dbReference>
<feature type="coiled-coil region" evidence="1">
    <location>
        <begin position="595"/>
        <end position="625"/>
    </location>
</feature>
<feature type="compositionally biased region" description="Polar residues" evidence="2">
    <location>
        <begin position="290"/>
        <end position="300"/>
    </location>
</feature>
<feature type="coiled-coil region" evidence="1">
    <location>
        <begin position="651"/>
        <end position="864"/>
    </location>
</feature>
<feature type="coiled-coil region" evidence="1">
    <location>
        <begin position="1184"/>
        <end position="1345"/>
    </location>
</feature>
<feature type="compositionally biased region" description="Basic and acidic residues" evidence="2">
    <location>
        <begin position="312"/>
        <end position="328"/>
    </location>
</feature>
<feature type="region of interest" description="Disordered" evidence="2">
    <location>
        <begin position="1731"/>
        <end position="1752"/>
    </location>
</feature>
<accession>A0A914KJC4</accession>
<feature type="compositionally biased region" description="Basic residues" evidence="2">
    <location>
        <begin position="1732"/>
        <end position="1743"/>
    </location>
</feature>
<feature type="region of interest" description="Disordered" evidence="2">
    <location>
        <begin position="1626"/>
        <end position="1692"/>
    </location>
</feature>
<reference evidence="4" key="1">
    <citation type="submission" date="2022-11" db="UniProtKB">
        <authorList>
            <consortium name="WormBaseParasite"/>
        </authorList>
    </citation>
    <scope>IDENTIFICATION</scope>
</reference>
<feature type="coiled-coil region" evidence="1">
    <location>
        <begin position="1114"/>
        <end position="1141"/>
    </location>
</feature>
<feature type="coiled-coil region" evidence="1">
    <location>
        <begin position="932"/>
        <end position="987"/>
    </location>
</feature>
<dbReference type="WBParaSite" id="Minc3s00023g01484">
    <property type="protein sequence ID" value="Minc3s00023g01484"/>
    <property type="gene ID" value="Minc3s00023g01484"/>
</dbReference>
<organism evidence="3 4">
    <name type="scientific">Meloidogyne incognita</name>
    <name type="common">Southern root-knot nematode worm</name>
    <name type="synonym">Oxyuris incognita</name>
    <dbReference type="NCBI Taxonomy" id="6306"/>
    <lineage>
        <taxon>Eukaryota</taxon>
        <taxon>Metazoa</taxon>
        <taxon>Ecdysozoa</taxon>
        <taxon>Nematoda</taxon>
        <taxon>Chromadorea</taxon>
        <taxon>Rhabditida</taxon>
        <taxon>Tylenchina</taxon>
        <taxon>Tylenchomorpha</taxon>
        <taxon>Tylenchoidea</taxon>
        <taxon>Meloidogynidae</taxon>
        <taxon>Meloidogyninae</taxon>
        <taxon>Meloidogyne</taxon>
        <taxon>Meloidogyne incognita group</taxon>
    </lineage>
</organism>
<evidence type="ECO:0000256" key="2">
    <source>
        <dbReference type="SAM" id="MobiDB-lite"/>
    </source>
</evidence>
<feature type="region of interest" description="Disordered" evidence="2">
    <location>
        <begin position="207"/>
        <end position="229"/>
    </location>
</feature>
<feature type="coiled-coil region" evidence="1">
    <location>
        <begin position="1420"/>
        <end position="1482"/>
    </location>
</feature>
<feature type="compositionally biased region" description="Polar residues" evidence="2">
    <location>
        <begin position="1662"/>
        <end position="1672"/>
    </location>
</feature>
<feature type="compositionally biased region" description="Polar residues" evidence="2">
    <location>
        <begin position="209"/>
        <end position="226"/>
    </location>
</feature>
<feature type="region of interest" description="Disordered" evidence="2">
    <location>
        <begin position="1006"/>
        <end position="1058"/>
    </location>
</feature>
<proteinExistence type="predicted"/>
<feature type="region of interest" description="Disordered" evidence="2">
    <location>
        <begin position="254"/>
        <end position="403"/>
    </location>
</feature>
<keyword evidence="1" id="KW-0175">Coiled coil</keyword>